<accession>A0A9N9K3K2</accession>
<protein>
    <submittedName>
        <fullName evidence="1">20370_t:CDS:1</fullName>
    </submittedName>
</protein>
<evidence type="ECO:0000313" key="1">
    <source>
        <dbReference type="EMBL" id="CAG8810246.1"/>
    </source>
</evidence>
<comment type="caution">
    <text evidence="1">The sequence shown here is derived from an EMBL/GenBank/DDBJ whole genome shotgun (WGS) entry which is preliminary data.</text>
</comment>
<dbReference type="Proteomes" id="UP000789759">
    <property type="component" value="Unassembled WGS sequence"/>
</dbReference>
<reference evidence="1" key="1">
    <citation type="submission" date="2021-06" db="EMBL/GenBank/DDBJ databases">
        <authorList>
            <person name="Kallberg Y."/>
            <person name="Tangrot J."/>
            <person name="Rosling A."/>
        </authorList>
    </citation>
    <scope>NUCLEOTIDE SEQUENCE</scope>
    <source>
        <strain evidence="1">FL966</strain>
    </source>
</reference>
<keyword evidence="2" id="KW-1185">Reference proteome</keyword>
<gene>
    <name evidence="1" type="ORF">CPELLU_LOCUS18563</name>
</gene>
<feature type="non-terminal residue" evidence="1">
    <location>
        <position position="1"/>
    </location>
</feature>
<sequence length="83" mass="9376">KTKNQKVKQINAINTTSYSRYKIDANKYKNAATTGWSATLDKIKVLEIGSITMLIRISLISNQCQHYWASSPSFISLYTAESQ</sequence>
<proteinExistence type="predicted"/>
<evidence type="ECO:0000313" key="2">
    <source>
        <dbReference type="Proteomes" id="UP000789759"/>
    </source>
</evidence>
<organism evidence="1 2">
    <name type="scientific">Cetraspora pellucida</name>
    <dbReference type="NCBI Taxonomy" id="1433469"/>
    <lineage>
        <taxon>Eukaryota</taxon>
        <taxon>Fungi</taxon>
        <taxon>Fungi incertae sedis</taxon>
        <taxon>Mucoromycota</taxon>
        <taxon>Glomeromycotina</taxon>
        <taxon>Glomeromycetes</taxon>
        <taxon>Diversisporales</taxon>
        <taxon>Gigasporaceae</taxon>
        <taxon>Cetraspora</taxon>
    </lineage>
</organism>
<dbReference type="EMBL" id="CAJVQA010037785">
    <property type="protein sequence ID" value="CAG8810246.1"/>
    <property type="molecule type" value="Genomic_DNA"/>
</dbReference>
<dbReference type="AlphaFoldDB" id="A0A9N9K3K2"/>
<name>A0A9N9K3K2_9GLOM</name>